<dbReference type="PANTHER" id="PTHR22677">
    <property type="entry name" value="ANKYRIN REPEAT DOMAIN-CONTAINING PROTEIN 60"/>
    <property type="match status" value="1"/>
</dbReference>
<dbReference type="RefSeq" id="WP_045094854.1">
    <property type="nucleotide sequence ID" value="NZ_LN614827.1"/>
</dbReference>
<organism evidence="3 4">
    <name type="scientific">Legionella fallonii LLAP-10</name>
    <dbReference type="NCBI Taxonomy" id="1212491"/>
    <lineage>
        <taxon>Bacteria</taxon>
        <taxon>Pseudomonadati</taxon>
        <taxon>Pseudomonadota</taxon>
        <taxon>Gammaproteobacteria</taxon>
        <taxon>Legionellales</taxon>
        <taxon>Legionellaceae</taxon>
        <taxon>Legionella</taxon>
    </lineage>
</organism>
<dbReference type="PROSITE" id="PS50088">
    <property type="entry name" value="ANK_REPEAT"/>
    <property type="match status" value="6"/>
</dbReference>
<feature type="repeat" description="ANK" evidence="1">
    <location>
        <begin position="665"/>
        <end position="697"/>
    </location>
</feature>
<dbReference type="Gene3D" id="1.25.40.20">
    <property type="entry name" value="Ankyrin repeat-containing domain"/>
    <property type="match status" value="2"/>
</dbReference>
<name>A0A098G2C4_9GAMM</name>
<feature type="repeat" description="ANK" evidence="1">
    <location>
        <begin position="416"/>
        <end position="448"/>
    </location>
</feature>
<dbReference type="InterPro" id="IPR036770">
    <property type="entry name" value="Ankyrin_rpt-contain_sf"/>
</dbReference>
<dbReference type="STRING" id="1212491.LFA_0668"/>
<proteinExistence type="predicted"/>
<keyword evidence="4" id="KW-1185">Reference proteome</keyword>
<keyword evidence="1" id="KW-0040">ANK repeat</keyword>
<gene>
    <name evidence="3" type="ORF">LFA_0668</name>
</gene>
<dbReference type="PANTHER" id="PTHR22677:SF4">
    <property type="entry name" value="USHER SYNDROME TYPE-1G PROTEIN-LIKE PROTEIN"/>
    <property type="match status" value="1"/>
</dbReference>
<accession>A0A098G2C4</accession>
<keyword evidence="2" id="KW-0812">Transmembrane</keyword>
<sequence>MPVSFSVIQECMEHVKTIRQLLNQSSPHSNTEVLVQFENQLTLAEIELCFSTSSPDKLCANLAILLANRWERIRHSTASYTRQPFNKVNQLCLTLAHLVSPLPKNREDYDKLRQGEGPYFVIMPSLKAYETVYYDNIHQLKLHEFVLSDDEQIFIPIEECLNYAIESNSGELTHLVSTTDRYPKLSPSELDRVIHHFPQVANYYKVIDSFNQKRLHDSNFGAQLAKLTSALRAGGVHGSGEEYDPAAVANEGISEFAEYWNSFPEEKKQWYYDEYLNLKDTLGRLMRPTETQYHNIRYCIELVANHLDPIIEQFKATEFAIVRLREQIVAQQQAVREKMKSADFSILLDESKLTQPRVLRQIFQLNAEQQTELFKYTSTENALRYALEYEPLALPEYIDLLGDDAKKDMIVARFKSNESALIIAAKQGAKMSISLLLQYGADIAARDVNESNALHWAANNGHSEVVRYLLEHHAEIELEEHHGDTALNLAVIHGNSSAVAVLLEYDANLDARNFNGNNSLDLAIKLQPELIEQLLLKAIMLSPEAQRSLLREINGGVYPNVLFYAEEHCPQSFNSLAAVLKKQNNLSLIKNMLCAKSRYGKTALIAAAAVGSLEAVQTFWQLGADIKERDFNNRTALHWGAYKGEPQIVEFLVEQGSDIEAQDEKKNTALLIAVMQGKQSVVDSLLAHDADVTIRNARGENALDLAIRQRKSQLIETLLLKAVTLSSAEQKSFLSRVDGGIYDNVFIYAMCKYPDLLPSLLNQVNKMAEYQAHQIELSNYLNIDAHLDVFSSKRYNMKIKQQRNEHYISAVEAVDVLISKLTLAKAEFLFQEGVSWDLRKSVLKQKSIDAVTDARPVLEQYREWQKVIAAFFIILLTLPVSLPLIVFGFFPVHTQSAQALNKLEKEINSLPILST</sequence>
<feature type="repeat" description="ANK" evidence="1">
    <location>
        <begin position="599"/>
        <end position="631"/>
    </location>
</feature>
<dbReference type="Pfam" id="PF00023">
    <property type="entry name" value="Ank"/>
    <property type="match status" value="2"/>
</dbReference>
<reference evidence="4" key="1">
    <citation type="submission" date="2014-09" db="EMBL/GenBank/DDBJ databases">
        <authorList>
            <person name="Gomez-Valero L."/>
        </authorList>
    </citation>
    <scope>NUCLEOTIDE SEQUENCE [LARGE SCALE GENOMIC DNA]</scope>
    <source>
        <strain evidence="4">ATCC700992</strain>
    </source>
</reference>
<dbReference type="InterPro" id="IPR002110">
    <property type="entry name" value="Ankyrin_rpt"/>
</dbReference>
<dbReference type="SMART" id="SM00248">
    <property type="entry name" value="ANK"/>
    <property type="match status" value="8"/>
</dbReference>
<evidence type="ECO:0000256" key="2">
    <source>
        <dbReference type="SAM" id="Phobius"/>
    </source>
</evidence>
<keyword evidence="2" id="KW-0472">Membrane</keyword>
<dbReference type="HOGENOM" id="CLU_318030_0_0_6"/>
<dbReference type="AlphaFoldDB" id="A0A098G2C4"/>
<feature type="repeat" description="ANK" evidence="1">
    <location>
        <begin position="482"/>
        <end position="514"/>
    </location>
</feature>
<feature type="repeat" description="ANK" evidence="1">
    <location>
        <begin position="632"/>
        <end position="664"/>
    </location>
</feature>
<dbReference type="InterPro" id="IPR039323">
    <property type="entry name" value="ANKRD_45/46/60"/>
</dbReference>
<evidence type="ECO:0000313" key="3">
    <source>
        <dbReference type="EMBL" id="CEG56119.1"/>
    </source>
</evidence>
<dbReference type="Pfam" id="PF12796">
    <property type="entry name" value="Ank_2"/>
    <property type="match status" value="2"/>
</dbReference>
<dbReference type="OrthoDB" id="5649274at2"/>
<feature type="transmembrane region" description="Helical" evidence="2">
    <location>
        <begin position="867"/>
        <end position="892"/>
    </location>
</feature>
<evidence type="ECO:0000313" key="4">
    <source>
        <dbReference type="Proteomes" id="UP000032430"/>
    </source>
</evidence>
<dbReference type="KEGG" id="lfa:LFA_0668"/>
<evidence type="ECO:0000256" key="1">
    <source>
        <dbReference type="PROSITE-ProRule" id="PRU00023"/>
    </source>
</evidence>
<keyword evidence="2" id="KW-1133">Transmembrane helix</keyword>
<protein>
    <submittedName>
        <fullName evidence="3">Uncharacterized protein</fullName>
    </submittedName>
</protein>
<dbReference type="Proteomes" id="UP000032430">
    <property type="component" value="Chromosome I"/>
</dbReference>
<feature type="repeat" description="ANK" evidence="1">
    <location>
        <begin position="449"/>
        <end position="481"/>
    </location>
</feature>
<dbReference type="EMBL" id="LN614827">
    <property type="protein sequence ID" value="CEG56119.1"/>
    <property type="molecule type" value="Genomic_DNA"/>
</dbReference>
<dbReference type="SUPFAM" id="SSF48403">
    <property type="entry name" value="Ankyrin repeat"/>
    <property type="match status" value="2"/>
</dbReference>
<dbReference type="PROSITE" id="PS50297">
    <property type="entry name" value="ANK_REP_REGION"/>
    <property type="match status" value="6"/>
</dbReference>